<evidence type="ECO:0000313" key="3">
    <source>
        <dbReference type="Proteomes" id="UP000299102"/>
    </source>
</evidence>
<protein>
    <submittedName>
        <fullName evidence="2">Uncharacterized protein</fullName>
    </submittedName>
</protein>
<feature type="region of interest" description="Disordered" evidence="1">
    <location>
        <begin position="111"/>
        <end position="169"/>
    </location>
</feature>
<sequence>MFRILSLSTDSYINRKRCCNNLSTALVALPLGTGVSFDAATERARGQLLTERTRHRRARPAGGPSPRSECSVQWTNLCSSYKAESMASDNTMEPIHAWDTMKLPSEIRQRRKYGGGDKSIKQKPSCRRPLRRVIRAAQGPPAPGPSARGLHISQHSQHPDLSAIRTQNG</sequence>
<reference evidence="2 3" key="1">
    <citation type="journal article" date="2019" name="Commun. Biol.">
        <title>The bagworm genome reveals a unique fibroin gene that provides high tensile strength.</title>
        <authorList>
            <person name="Kono N."/>
            <person name="Nakamura H."/>
            <person name="Ohtoshi R."/>
            <person name="Tomita M."/>
            <person name="Numata K."/>
            <person name="Arakawa K."/>
        </authorList>
    </citation>
    <scope>NUCLEOTIDE SEQUENCE [LARGE SCALE GENOMIC DNA]</scope>
</reference>
<proteinExistence type="predicted"/>
<gene>
    <name evidence="2" type="ORF">EVAR_6571_1</name>
</gene>
<evidence type="ECO:0000256" key="1">
    <source>
        <dbReference type="SAM" id="MobiDB-lite"/>
    </source>
</evidence>
<accession>A0A4C1SQ76</accession>
<comment type="caution">
    <text evidence="2">The sequence shown here is derived from an EMBL/GenBank/DDBJ whole genome shotgun (WGS) entry which is preliminary data.</text>
</comment>
<dbReference type="Proteomes" id="UP000299102">
    <property type="component" value="Unassembled WGS sequence"/>
</dbReference>
<feature type="compositionally biased region" description="Basic residues" evidence="1">
    <location>
        <begin position="124"/>
        <end position="134"/>
    </location>
</feature>
<evidence type="ECO:0000313" key="2">
    <source>
        <dbReference type="EMBL" id="GBP04383.1"/>
    </source>
</evidence>
<name>A0A4C1SQ76_EUMVA</name>
<organism evidence="2 3">
    <name type="scientific">Eumeta variegata</name>
    <name type="common">Bagworm moth</name>
    <name type="synonym">Eumeta japonica</name>
    <dbReference type="NCBI Taxonomy" id="151549"/>
    <lineage>
        <taxon>Eukaryota</taxon>
        <taxon>Metazoa</taxon>
        <taxon>Ecdysozoa</taxon>
        <taxon>Arthropoda</taxon>
        <taxon>Hexapoda</taxon>
        <taxon>Insecta</taxon>
        <taxon>Pterygota</taxon>
        <taxon>Neoptera</taxon>
        <taxon>Endopterygota</taxon>
        <taxon>Lepidoptera</taxon>
        <taxon>Glossata</taxon>
        <taxon>Ditrysia</taxon>
        <taxon>Tineoidea</taxon>
        <taxon>Psychidae</taxon>
        <taxon>Oiketicinae</taxon>
        <taxon>Eumeta</taxon>
    </lineage>
</organism>
<dbReference type="EMBL" id="BGZK01000013">
    <property type="protein sequence ID" value="GBP04383.1"/>
    <property type="molecule type" value="Genomic_DNA"/>
</dbReference>
<dbReference type="AlphaFoldDB" id="A0A4C1SQ76"/>
<keyword evidence="3" id="KW-1185">Reference proteome</keyword>